<dbReference type="KEGG" id="pacs:FAZ98_31305"/>
<organism evidence="2 3">
    <name type="scientific">Paraburkholderia acidisoli</name>
    <dbReference type="NCBI Taxonomy" id="2571748"/>
    <lineage>
        <taxon>Bacteria</taxon>
        <taxon>Pseudomonadati</taxon>
        <taxon>Pseudomonadota</taxon>
        <taxon>Betaproteobacteria</taxon>
        <taxon>Burkholderiales</taxon>
        <taxon>Burkholderiaceae</taxon>
        <taxon>Paraburkholderia</taxon>
    </lineage>
</organism>
<dbReference type="Proteomes" id="UP000433577">
    <property type="component" value="Chromosome 4"/>
</dbReference>
<dbReference type="AlphaFoldDB" id="A0A7Z2GRD4"/>
<proteinExistence type="predicted"/>
<sequence length="73" mass="7913">MAFLTKDLGDYAFQRAMDVAYNASINGADEKHVISRALAVMKAAVEISEMLEIRRGSIADRAIGSVQDKLVIG</sequence>
<dbReference type="KEGG" id="pacs:FAZ98_31785"/>
<evidence type="ECO:0000313" key="2">
    <source>
        <dbReference type="EMBL" id="QGZ66370.1"/>
    </source>
</evidence>
<evidence type="ECO:0000313" key="1">
    <source>
        <dbReference type="EMBL" id="QGZ66286.1"/>
    </source>
</evidence>
<dbReference type="EMBL" id="CP046916">
    <property type="protein sequence ID" value="QGZ66286.1"/>
    <property type="molecule type" value="Genomic_DNA"/>
</dbReference>
<evidence type="ECO:0000313" key="3">
    <source>
        <dbReference type="Proteomes" id="UP000433577"/>
    </source>
</evidence>
<name>A0A7Z2GRD4_9BURK</name>
<keyword evidence="3" id="KW-1185">Reference proteome</keyword>
<dbReference type="RefSeq" id="WP_158957564.1">
    <property type="nucleotide sequence ID" value="NZ_CP046916.1"/>
</dbReference>
<accession>A0A7Z2GRD4</accession>
<dbReference type="EMBL" id="CP046916">
    <property type="protein sequence ID" value="QGZ66370.1"/>
    <property type="molecule type" value="Genomic_DNA"/>
</dbReference>
<protein>
    <submittedName>
        <fullName evidence="2">Uncharacterized protein</fullName>
    </submittedName>
</protein>
<reference evidence="2 3" key="1">
    <citation type="submission" date="2019-12" db="EMBL/GenBank/DDBJ databases">
        <title>Paraburkholderia acidiphila 7Q-K02 sp. nov and Paraburkholderia acidisoli DHF22 sp. nov., two strains isolated from forest soil.</title>
        <authorList>
            <person name="Gao Z."/>
            <person name="Qiu L."/>
        </authorList>
    </citation>
    <scope>NUCLEOTIDE SEQUENCE [LARGE SCALE GENOMIC DNA]</scope>
    <source>
        <strain evidence="2 3">DHF22</strain>
    </source>
</reference>
<gene>
    <name evidence="1" type="ORF">FAZ98_31305</name>
    <name evidence="2" type="ORF">FAZ98_31785</name>
</gene>